<gene>
    <name evidence="1" type="ORF">EHUX00137_LOCUS43063</name>
</gene>
<organism evidence="1">
    <name type="scientific">Emiliania huxleyi</name>
    <name type="common">Coccolithophore</name>
    <name type="synonym">Pontosphaera huxleyi</name>
    <dbReference type="NCBI Taxonomy" id="2903"/>
    <lineage>
        <taxon>Eukaryota</taxon>
        <taxon>Haptista</taxon>
        <taxon>Haptophyta</taxon>
        <taxon>Prymnesiophyceae</taxon>
        <taxon>Isochrysidales</taxon>
        <taxon>Noelaerhabdaceae</taxon>
        <taxon>Emiliania</taxon>
    </lineage>
</organism>
<proteinExistence type="predicted"/>
<name>A0A7S3TRM9_EMIHU</name>
<dbReference type="AlphaFoldDB" id="A0A7S3TRM9"/>
<evidence type="ECO:0000313" key="1">
    <source>
        <dbReference type="EMBL" id="CAE0592117.1"/>
    </source>
</evidence>
<sequence>MRLHEITRGCPRVQVGSYALMHATGFELVDMLLCCKFAEGDSRILQQKLTRDRLKALQKGGAAAALSGLLGEHRAEVFAAANLARKLQPAGRDVAKLAAAMDEHWREIYDLAEMIAERHIRTGPRAAFVEGPSVERLTPAATGFDADWKGKLGAPVA</sequence>
<accession>A0A7S3TRM9</accession>
<protein>
    <submittedName>
        <fullName evidence="1">Uncharacterized protein</fullName>
    </submittedName>
</protein>
<reference evidence="1" key="1">
    <citation type="submission" date="2021-01" db="EMBL/GenBank/DDBJ databases">
        <authorList>
            <person name="Corre E."/>
            <person name="Pelletier E."/>
            <person name="Niang G."/>
            <person name="Scheremetjew M."/>
            <person name="Finn R."/>
            <person name="Kale V."/>
            <person name="Holt S."/>
            <person name="Cochrane G."/>
            <person name="Meng A."/>
            <person name="Brown T."/>
            <person name="Cohen L."/>
        </authorList>
    </citation>
    <scope>NUCLEOTIDE SEQUENCE</scope>
    <source>
        <strain evidence="1">379</strain>
    </source>
</reference>
<dbReference type="EMBL" id="HBIR01055305">
    <property type="protein sequence ID" value="CAE0592117.1"/>
    <property type="molecule type" value="Transcribed_RNA"/>
</dbReference>